<feature type="transmembrane region" description="Helical" evidence="7">
    <location>
        <begin position="100"/>
        <end position="121"/>
    </location>
</feature>
<feature type="transmembrane region" description="Helical" evidence="7">
    <location>
        <begin position="42"/>
        <end position="62"/>
    </location>
</feature>
<feature type="transmembrane region" description="Helical" evidence="7">
    <location>
        <begin position="142"/>
        <end position="161"/>
    </location>
</feature>
<feature type="transmembrane region" description="Helical" evidence="7">
    <location>
        <begin position="222"/>
        <end position="239"/>
    </location>
</feature>
<feature type="transmembrane region" description="Helical" evidence="7">
    <location>
        <begin position="362"/>
        <end position="385"/>
    </location>
</feature>
<dbReference type="Gene3D" id="1.20.1250.20">
    <property type="entry name" value="MFS general substrate transporter like domains"/>
    <property type="match status" value="1"/>
</dbReference>
<evidence type="ECO:0000256" key="6">
    <source>
        <dbReference type="ARBA" id="ARBA00023136"/>
    </source>
</evidence>
<feature type="transmembrane region" description="Helical" evidence="7">
    <location>
        <begin position="12"/>
        <end position="36"/>
    </location>
</feature>
<keyword evidence="5 7" id="KW-1133">Transmembrane helix</keyword>
<organism evidence="9 10">
    <name type="scientific">Brevibacillus fluminis</name>
    <dbReference type="NCBI Taxonomy" id="511487"/>
    <lineage>
        <taxon>Bacteria</taxon>
        <taxon>Bacillati</taxon>
        <taxon>Bacillota</taxon>
        <taxon>Bacilli</taxon>
        <taxon>Bacillales</taxon>
        <taxon>Paenibacillaceae</taxon>
        <taxon>Brevibacillus</taxon>
    </lineage>
</organism>
<dbReference type="Proteomes" id="UP000271031">
    <property type="component" value="Unassembled WGS sequence"/>
</dbReference>
<proteinExistence type="predicted"/>
<dbReference type="InterPro" id="IPR020846">
    <property type="entry name" value="MFS_dom"/>
</dbReference>
<dbReference type="InterPro" id="IPR011701">
    <property type="entry name" value="MFS"/>
</dbReference>
<keyword evidence="4 7" id="KW-0812">Transmembrane</keyword>
<protein>
    <submittedName>
        <fullName evidence="9">MFS transporter</fullName>
    </submittedName>
</protein>
<evidence type="ECO:0000256" key="5">
    <source>
        <dbReference type="ARBA" id="ARBA00022989"/>
    </source>
</evidence>
<evidence type="ECO:0000256" key="4">
    <source>
        <dbReference type="ARBA" id="ARBA00022692"/>
    </source>
</evidence>
<keyword evidence="6 7" id="KW-0472">Membrane</keyword>
<evidence type="ECO:0000256" key="3">
    <source>
        <dbReference type="ARBA" id="ARBA00022475"/>
    </source>
</evidence>
<feature type="domain" description="Major facilitator superfamily (MFS) profile" evidence="8">
    <location>
        <begin position="1"/>
        <end position="413"/>
    </location>
</feature>
<reference evidence="9 10" key="1">
    <citation type="submission" date="2018-10" db="EMBL/GenBank/DDBJ databases">
        <title>Phylogenomics of Brevibacillus.</title>
        <authorList>
            <person name="Dunlap C."/>
        </authorList>
    </citation>
    <scope>NUCLEOTIDE SEQUENCE [LARGE SCALE GENOMIC DNA]</scope>
    <source>
        <strain evidence="9 10">JCM 15716</strain>
    </source>
</reference>
<gene>
    <name evidence="9" type="ORF">EDM56_21395</name>
</gene>
<dbReference type="GO" id="GO:0022857">
    <property type="term" value="F:transmembrane transporter activity"/>
    <property type="evidence" value="ECO:0007669"/>
    <property type="project" value="InterPro"/>
</dbReference>
<dbReference type="PROSITE" id="PS00216">
    <property type="entry name" value="SUGAR_TRANSPORT_1"/>
    <property type="match status" value="1"/>
</dbReference>
<dbReference type="OrthoDB" id="9793283at2"/>
<dbReference type="PROSITE" id="PS50850">
    <property type="entry name" value="MFS"/>
    <property type="match status" value="1"/>
</dbReference>
<dbReference type="InterPro" id="IPR050171">
    <property type="entry name" value="MFS_Transporters"/>
</dbReference>
<keyword evidence="3" id="KW-1003">Cell membrane</keyword>
<evidence type="ECO:0000256" key="7">
    <source>
        <dbReference type="SAM" id="Phobius"/>
    </source>
</evidence>
<dbReference type="GO" id="GO:0005886">
    <property type="term" value="C:plasma membrane"/>
    <property type="evidence" value="ECO:0007669"/>
    <property type="project" value="UniProtKB-SubCell"/>
</dbReference>
<dbReference type="InterPro" id="IPR036259">
    <property type="entry name" value="MFS_trans_sf"/>
</dbReference>
<evidence type="ECO:0000313" key="10">
    <source>
        <dbReference type="Proteomes" id="UP000271031"/>
    </source>
</evidence>
<dbReference type="InterPro" id="IPR005829">
    <property type="entry name" value="Sugar_transporter_CS"/>
</dbReference>
<dbReference type="SUPFAM" id="SSF103473">
    <property type="entry name" value="MFS general substrate transporter"/>
    <property type="match status" value="1"/>
</dbReference>
<comment type="caution">
    <text evidence="9">The sequence shown here is derived from an EMBL/GenBank/DDBJ whole genome shotgun (WGS) entry which is preliminary data.</text>
</comment>
<dbReference type="AlphaFoldDB" id="A0A3M8D9E9"/>
<dbReference type="PANTHER" id="PTHR23517:SF3">
    <property type="entry name" value="INTEGRAL MEMBRANE TRANSPORT PROTEIN"/>
    <property type="match status" value="1"/>
</dbReference>
<feature type="transmembrane region" description="Helical" evidence="7">
    <location>
        <begin position="276"/>
        <end position="294"/>
    </location>
</feature>
<dbReference type="RefSeq" id="WP_122919944.1">
    <property type="nucleotide sequence ID" value="NZ_RHHQ01000017.1"/>
</dbReference>
<dbReference type="PANTHER" id="PTHR23517">
    <property type="entry name" value="RESISTANCE PROTEIN MDTM, PUTATIVE-RELATED-RELATED"/>
    <property type="match status" value="1"/>
</dbReference>
<feature type="transmembrane region" description="Helical" evidence="7">
    <location>
        <begin position="167"/>
        <end position="186"/>
    </location>
</feature>
<dbReference type="EMBL" id="RHHQ01000017">
    <property type="protein sequence ID" value="RNB84662.1"/>
    <property type="molecule type" value="Genomic_DNA"/>
</dbReference>
<evidence type="ECO:0000259" key="8">
    <source>
        <dbReference type="PROSITE" id="PS50850"/>
    </source>
</evidence>
<dbReference type="CDD" id="cd17329">
    <property type="entry name" value="MFS_MdtH_MDR_like"/>
    <property type="match status" value="1"/>
</dbReference>
<keyword evidence="10" id="KW-1185">Reference proteome</keyword>
<evidence type="ECO:0000256" key="1">
    <source>
        <dbReference type="ARBA" id="ARBA00004651"/>
    </source>
</evidence>
<accession>A0A3M8D9E9</accession>
<dbReference type="Pfam" id="PF07690">
    <property type="entry name" value="MFS_1"/>
    <property type="match status" value="1"/>
</dbReference>
<evidence type="ECO:0000256" key="2">
    <source>
        <dbReference type="ARBA" id="ARBA00022448"/>
    </source>
</evidence>
<sequence>MDFFQLHPNIRIRIVTSFLTRAVGTMIFPFMAIYFAEKLGKGLAGILLLVTIIAQILTSFYGGYLADRYGRKIVMVYAQVALVMSFAVMCLANSPLLDSAWLTFAMMLLQSICNGMINPAADAMLIDVSTKENRTFMYSISYWSTNLSIAIGALFGGLFFASHRFTLFLLLTMISLITLMLLVFFVQETYHRQPDLTPTTNQPGILRGVWQNYVSVMGDRRFLLYSLGGLLFIALEFQTPNYVAVRLQQEFIPQHLSLFDWGSIEMTGIKVLSMMQMENTILVVCLSLLVTHVIKKYKDTVVLYSGVIMYTIGYTIISYSNTLWLIAAAMLVATIGELMHVPVRQSYLAEIVKDEARSSYMAVNGLVNQGAKALGALGISAGAFLSSEMMTVLLLLMGIVGLLLTRSVIVSLKREKNEKLREMATTLQT</sequence>
<feature type="transmembrane region" description="Helical" evidence="7">
    <location>
        <begin position="323"/>
        <end position="341"/>
    </location>
</feature>
<keyword evidence="2" id="KW-0813">Transport</keyword>
<feature type="transmembrane region" description="Helical" evidence="7">
    <location>
        <begin position="301"/>
        <end position="317"/>
    </location>
</feature>
<name>A0A3M8D9E9_9BACL</name>
<evidence type="ECO:0000313" key="9">
    <source>
        <dbReference type="EMBL" id="RNB84662.1"/>
    </source>
</evidence>
<feature type="transmembrane region" description="Helical" evidence="7">
    <location>
        <begin position="74"/>
        <end position="94"/>
    </location>
</feature>
<comment type="subcellular location">
    <subcellularLocation>
        <location evidence="1">Cell membrane</location>
        <topology evidence="1">Multi-pass membrane protein</topology>
    </subcellularLocation>
</comment>
<feature type="transmembrane region" description="Helical" evidence="7">
    <location>
        <begin position="391"/>
        <end position="412"/>
    </location>
</feature>